<dbReference type="PROSITE" id="PS50262">
    <property type="entry name" value="G_PROTEIN_RECEP_F1_2"/>
    <property type="match status" value="1"/>
</dbReference>
<dbReference type="InterPro" id="IPR001806">
    <property type="entry name" value="Small_GTPase"/>
</dbReference>
<evidence type="ECO:0000256" key="2">
    <source>
        <dbReference type="ARBA" id="ARBA00004651"/>
    </source>
</evidence>
<dbReference type="FunFam" id="3.40.50.300:FF:000095">
    <property type="entry name" value="Rho-related GTP-binding protein RhoC"/>
    <property type="match status" value="1"/>
</dbReference>
<comment type="similarity">
    <text evidence="4">Belongs to the G-protein coupled receptor 1 family.</text>
</comment>
<keyword evidence="9" id="KW-0547">Nucleotide-binding</keyword>
<keyword evidence="13 20" id="KW-0472">Membrane</keyword>
<feature type="domain" description="G-protein coupled receptors family 1 profile" evidence="21">
    <location>
        <begin position="51"/>
        <end position="313"/>
    </location>
</feature>
<dbReference type="Pfam" id="PF00071">
    <property type="entry name" value="Ras"/>
    <property type="match status" value="1"/>
</dbReference>
<keyword evidence="8 20" id="KW-0812">Transmembrane</keyword>
<evidence type="ECO:0000256" key="18">
    <source>
        <dbReference type="ARBA" id="ARBA00023289"/>
    </source>
</evidence>
<dbReference type="SMART" id="SM00173">
    <property type="entry name" value="RAS"/>
    <property type="match status" value="1"/>
</dbReference>
<dbReference type="InterPro" id="IPR004072">
    <property type="entry name" value="Vmron_rcpt_1"/>
</dbReference>
<evidence type="ECO:0000256" key="7">
    <source>
        <dbReference type="ARBA" id="ARBA00022507"/>
    </source>
</evidence>
<dbReference type="SUPFAM" id="SSF81321">
    <property type="entry name" value="Family A G protein-coupled receptor-like"/>
    <property type="match status" value="1"/>
</dbReference>
<comment type="function">
    <text evidence="19">Regulates a signal transduction pathway linking plasma membrane receptors to the assembly of focal adhesions and actin stress fibers.</text>
</comment>
<evidence type="ECO:0000256" key="5">
    <source>
        <dbReference type="ARBA" id="ARBA00022475"/>
    </source>
</evidence>
<keyword evidence="15" id="KW-0325">Glycoprotein</keyword>
<dbReference type="Gene3D" id="3.40.50.300">
    <property type="entry name" value="P-loop containing nucleotide triphosphate hydrolases"/>
    <property type="match status" value="1"/>
</dbReference>
<dbReference type="PROSITE" id="PS51421">
    <property type="entry name" value="RAS"/>
    <property type="match status" value="1"/>
</dbReference>
<dbReference type="InterPro" id="IPR027417">
    <property type="entry name" value="P-loop_NTPase"/>
</dbReference>
<accession>A0AAD9E0C8</accession>
<keyword evidence="14" id="KW-0675">Receptor</keyword>
<evidence type="ECO:0000313" key="23">
    <source>
        <dbReference type="Proteomes" id="UP001239994"/>
    </source>
</evidence>
<dbReference type="GO" id="GO:0005886">
    <property type="term" value="C:plasma membrane"/>
    <property type="evidence" value="ECO:0007669"/>
    <property type="project" value="UniProtKB-SubCell"/>
</dbReference>
<evidence type="ECO:0000256" key="19">
    <source>
        <dbReference type="ARBA" id="ARBA00057048"/>
    </source>
</evidence>
<evidence type="ECO:0000256" key="12">
    <source>
        <dbReference type="ARBA" id="ARBA00023134"/>
    </source>
</evidence>
<dbReference type="GO" id="GO:0016503">
    <property type="term" value="F:pheromone receptor activity"/>
    <property type="evidence" value="ECO:0007669"/>
    <property type="project" value="InterPro"/>
</dbReference>
<dbReference type="PROSITE" id="PS51420">
    <property type="entry name" value="RHO"/>
    <property type="match status" value="1"/>
</dbReference>
<evidence type="ECO:0000256" key="11">
    <source>
        <dbReference type="ARBA" id="ARBA00023040"/>
    </source>
</evidence>
<dbReference type="Gene3D" id="1.20.1070.10">
    <property type="entry name" value="Rhodopsin 7-helix transmembrane proteins"/>
    <property type="match status" value="1"/>
</dbReference>
<feature type="transmembrane region" description="Helical" evidence="20">
    <location>
        <begin position="158"/>
        <end position="178"/>
    </location>
</feature>
<evidence type="ECO:0000256" key="6">
    <source>
        <dbReference type="ARBA" id="ARBA00022481"/>
    </source>
</evidence>
<dbReference type="GO" id="GO:0005525">
    <property type="term" value="F:GTP binding"/>
    <property type="evidence" value="ECO:0007669"/>
    <property type="project" value="UniProtKB-KW"/>
</dbReference>
<dbReference type="Pfam" id="PF03402">
    <property type="entry name" value="V1R"/>
    <property type="match status" value="1"/>
</dbReference>
<evidence type="ECO:0000256" key="14">
    <source>
        <dbReference type="ARBA" id="ARBA00023170"/>
    </source>
</evidence>
<evidence type="ECO:0000256" key="17">
    <source>
        <dbReference type="ARBA" id="ARBA00023288"/>
    </source>
</evidence>
<dbReference type="CDD" id="cd01870">
    <property type="entry name" value="RhoA_like"/>
    <property type="match status" value="1"/>
</dbReference>
<dbReference type="GO" id="GO:0019236">
    <property type="term" value="P:response to pheromone"/>
    <property type="evidence" value="ECO:0007669"/>
    <property type="project" value="UniProtKB-KW"/>
</dbReference>
<keyword evidence="7" id="KW-0589">Pheromone response</keyword>
<dbReference type="PANTHER" id="PTHR24062">
    <property type="entry name" value="VOMERONASAL TYPE-1 RECEPTOR"/>
    <property type="match status" value="1"/>
</dbReference>
<dbReference type="InterPro" id="IPR005225">
    <property type="entry name" value="Small_GTP-bd"/>
</dbReference>
<feature type="transmembrane region" description="Helical" evidence="20">
    <location>
        <begin position="112"/>
        <end position="137"/>
    </location>
</feature>
<dbReference type="FunFam" id="1.20.1070.10:FF:000300">
    <property type="entry name" value="Vomeronasal type-1 receptor"/>
    <property type="match status" value="1"/>
</dbReference>
<feature type="transmembrane region" description="Helical" evidence="20">
    <location>
        <begin position="297"/>
        <end position="314"/>
    </location>
</feature>
<evidence type="ECO:0000256" key="13">
    <source>
        <dbReference type="ARBA" id="ARBA00023136"/>
    </source>
</evidence>
<proteinExistence type="inferred from homology"/>
<evidence type="ECO:0000256" key="8">
    <source>
        <dbReference type="ARBA" id="ARBA00022692"/>
    </source>
</evidence>
<protein>
    <recommendedName>
        <fullName evidence="21">G-protein coupled receptors family 1 profile domain-containing protein</fullName>
    </recommendedName>
</protein>
<dbReference type="GO" id="GO:0003924">
    <property type="term" value="F:GTPase activity"/>
    <property type="evidence" value="ECO:0007669"/>
    <property type="project" value="InterPro"/>
</dbReference>
<comment type="subcellular location">
    <subcellularLocation>
        <location evidence="1">Cell membrane</location>
        <topology evidence="1">Lipid-anchor</topology>
        <orientation evidence="1">Cytoplasmic side</orientation>
    </subcellularLocation>
    <subcellularLocation>
        <location evidence="2">Cell membrane</location>
        <topology evidence="2">Multi-pass membrane protein</topology>
    </subcellularLocation>
</comment>
<dbReference type="SUPFAM" id="SSF52540">
    <property type="entry name" value="P-loop containing nucleoside triphosphate hydrolases"/>
    <property type="match status" value="1"/>
</dbReference>
<keyword evidence="10 20" id="KW-1133">Transmembrane helix</keyword>
<dbReference type="SMART" id="SM00174">
    <property type="entry name" value="RHO"/>
    <property type="match status" value="1"/>
</dbReference>
<keyword evidence="17" id="KW-0449">Lipoprotein</keyword>
<dbReference type="NCBIfam" id="TIGR00231">
    <property type="entry name" value="small_GTP"/>
    <property type="match status" value="1"/>
</dbReference>
<dbReference type="PROSITE" id="PS51419">
    <property type="entry name" value="RAB"/>
    <property type="match status" value="1"/>
</dbReference>
<evidence type="ECO:0000256" key="16">
    <source>
        <dbReference type="ARBA" id="ARBA00023224"/>
    </source>
</evidence>
<keyword evidence="6" id="KW-0488">Methylation</keyword>
<comment type="similarity">
    <text evidence="3">Belongs to the small GTPase superfamily. Rho family.</text>
</comment>
<feature type="transmembrane region" description="Helical" evidence="20">
    <location>
        <begin position="259"/>
        <end position="285"/>
    </location>
</feature>
<keyword evidence="18" id="KW-0636">Prenylation</keyword>
<evidence type="ECO:0000259" key="21">
    <source>
        <dbReference type="PROSITE" id="PS50262"/>
    </source>
</evidence>
<feature type="transmembrane region" description="Helical" evidence="20">
    <location>
        <begin position="220"/>
        <end position="238"/>
    </location>
</feature>
<keyword evidence="11" id="KW-0297">G-protein coupled receptor</keyword>
<gene>
    <name evidence="22" type="ORF">P4O66_000473</name>
</gene>
<dbReference type="InterPro" id="IPR017452">
    <property type="entry name" value="GPCR_Rhodpsn_7TM"/>
</dbReference>
<evidence type="ECO:0000256" key="15">
    <source>
        <dbReference type="ARBA" id="ARBA00023180"/>
    </source>
</evidence>
<dbReference type="Proteomes" id="UP001239994">
    <property type="component" value="Unassembled WGS sequence"/>
</dbReference>
<comment type="caution">
    <text evidence="22">The sequence shown here is derived from an EMBL/GenBank/DDBJ whole genome shotgun (WGS) entry which is preliminary data.</text>
</comment>
<evidence type="ECO:0000256" key="20">
    <source>
        <dbReference type="SAM" id="Phobius"/>
    </source>
</evidence>
<feature type="transmembrane region" description="Helical" evidence="20">
    <location>
        <begin position="41"/>
        <end position="63"/>
    </location>
</feature>
<evidence type="ECO:0000256" key="9">
    <source>
        <dbReference type="ARBA" id="ARBA00022741"/>
    </source>
</evidence>
<organism evidence="22 23">
    <name type="scientific">Electrophorus voltai</name>
    <dbReference type="NCBI Taxonomy" id="2609070"/>
    <lineage>
        <taxon>Eukaryota</taxon>
        <taxon>Metazoa</taxon>
        <taxon>Chordata</taxon>
        <taxon>Craniata</taxon>
        <taxon>Vertebrata</taxon>
        <taxon>Euteleostomi</taxon>
        <taxon>Actinopterygii</taxon>
        <taxon>Neopterygii</taxon>
        <taxon>Teleostei</taxon>
        <taxon>Ostariophysi</taxon>
        <taxon>Gymnotiformes</taxon>
        <taxon>Gymnotoidei</taxon>
        <taxon>Gymnotidae</taxon>
        <taxon>Electrophorus</taxon>
    </lineage>
</organism>
<evidence type="ECO:0000313" key="22">
    <source>
        <dbReference type="EMBL" id="KAK1799594.1"/>
    </source>
</evidence>
<evidence type="ECO:0000256" key="1">
    <source>
        <dbReference type="ARBA" id="ARBA00004342"/>
    </source>
</evidence>
<keyword evidence="5" id="KW-1003">Cell membrane</keyword>
<evidence type="ECO:0000256" key="3">
    <source>
        <dbReference type="ARBA" id="ARBA00010142"/>
    </source>
</evidence>
<sequence length="490" mass="54643">MTEGKHVEVFVTHSARKISHKRQANRPVSMDLCITIKGVSFLLQTGLGVLGNLLVLMAYCHIACAESRLQPVDRILAHLAFANLVLLLTRGVPQTMTVFGLRHLLDDPGCKLLIYAYRISRALSVCLTCMLSVFQAVATAPAARPFLLRLKVSLPQRVAPTFVALWLLNMLVCIAAPLCSVAPRNGTVPAFTLNLGFCHVDFHNGLSYVINGAAVSGRDFTFVGLMLGSSGYILVLLHKHSKQVRGIRRSRGSSMEMRAAKTVVMLVVLYAVFFGIDNVIWIYMLTVAQVPAVVADMRVFFSSCYAVLSPLLIISSNKKIKQRMDQFPEVYVPTVFENYVADIEVDSKQVELALWDTAGQEDYDRLRPLSYPDTDVILMCFSIDSPDSLENIPEKWTPEVKHFCPNVPIILVGNKKDLRNDDHTRRELAKMKQEPVKPEEGRDMANRIYAFGYMECSAKTKDGVRDVFEMATRAALQARKGKKGTKCLIL</sequence>
<evidence type="ECO:0000256" key="4">
    <source>
        <dbReference type="ARBA" id="ARBA00010663"/>
    </source>
</evidence>
<dbReference type="EMBL" id="JAROKS010000011">
    <property type="protein sequence ID" value="KAK1799594.1"/>
    <property type="molecule type" value="Genomic_DNA"/>
</dbReference>
<evidence type="ECO:0000256" key="10">
    <source>
        <dbReference type="ARBA" id="ARBA00022989"/>
    </source>
</evidence>
<keyword evidence="16" id="KW-0807">Transducer</keyword>
<name>A0AAD9E0C8_9TELE</name>
<dbReference type="AlphaFoldDB" id="A0AAD9E0C8"/>
<dbReference type="PRINTS" id="PR00449">
    <property type="entry name" value="RASTRNSFRMNG"/>
</dbReference>
<reference evidence="22" key="1">
    <citation type="submission" date="2023-03" db="EMBL/GenBank/DDBJ databases">
        <title>Electrophorus voltai genome.</title>
        <authorList>
            <person name="Bian C."/>
        </authorList>
    </citation>
    <scope>NUCLEOTIDE SEQUENCE</scope>
    <source>
        <strain evidence="22">CB-2022</strain>
        <tissue evidence="22">Muscle</tissue>
    </source>
</reference>
<keyword evidence="23" id="KW-1185">Reference proteome</keyword>
<keyword evidence="12" id="KW-0342">GTP-binding</keyword>
<feature type="transmembrane region" description="Helical" evidence="20">
    <location>
        <begin position="75"/>
        <end position="92"/>
    </location>
</feature>
<dbReference type="SMART" id="SM00175">
    <property type="entry name" value="RAB"/>
    <property type="match status" value="1"/>
</dbReference>